<keyword evidence="6 8" id="KW-0368">Histidine biosynthesis</keyword>
<name>B1BUM3_CLOPF</name>
<dbReference type="CDD" id="cd12110">
    <property type="entry name" value="PHP_HisPPase_Hisj_like"/>
    <property type="match status" value="1"/>
</dbReference>
<dbReference type="InterPro" id="IPR004013">
    <property type="entry name" value="PHP_dom"/>
</dbReference>
<evidence type="ECO:0000313" key="11">
    <source>
        <dbReference type="Proteomes" id="UP000005337"/>
    </source>
</evidence>
<comment type="similarity">
    <text evidence="2 8">Belongs to the PHP hydrolase family. HisK subfamily.</text>
</comment>
<evidence type="ECO:0000313" key="10">
    <source>
        <dbReference type="EMBL" id="EDT14555.1"/>
    </source>
</evidence>
<evidence type="ECO:0000256" key="1">
    <source>
        <dbReference type="ARBA" id="ARBA00004970"/>
    </source>
</evidence>
<protein>
    <recommendedName>
        <fullName evidence="3 8">Histidinol-phosphatase</fullName>
        <shortName evidence="8">HolPase</shortName>
        <ecNumber evidence="3 8">3.1.3.15</ecNumber>
    </recommendedName>
</protein>
<keyword evidence="5 8" id="KW-0378">Hydrolase</keyword>
<evidence type="ECO:0000256" key="4">
    <source>
        <dbReference type="ARBA" id="ARBA00022605"/>
    </source>
</evidence>
<evidence type="ECO:0000259" key="9">
    <source>
        <dbReference type="Pfam" id="PF02811"/>
    </source>
</evidence>
<reference evidence="10 11" key="1">
    <citation type="submission" date="2007-07" db="EMBL/GenBank/DDBJ databases">
        <title>Annotation of Clostridium perfringens E str. JGS1987.</title>
        <authorList>
            <person name="Paulsen I."/>
            <person name="Sebastian Y."/>
        </authorList>
    </citation>
    <scope>NUCLEOTIDE SEQUENCE [LARGE SCALE GENOMIC DNA]</scope>
    <source>
        <strain evidence="11">E str. JGS1987</strain>
    </source>
</reference>
<dbReference type="NCBIfam" id="TIGR01856">
    <property type="entry name" value="hisJ_fam"/>
    <property type="match status" value="1"/>
</dbReference>
<dbReference type="EMBL" id="ABDW01000020">
    <property type="protein sequence ID" value="EDT14555.1"/>
    <property type="molecule type" value="Genomic_DNA"/>
</dbReference>
<dbReference type="Gene3D" id="3.20.20.140">
    <property type="entry name" value="Metal-dependent hydrolases"/>
    <property type="match status" value="1"/>
</dbReference>
<evidence type="ECO:0000256" key="5">
    <source>
        <dbReference type="ARBA" id="ARBA00022801"/>
    </source>
</evidence>
<dbReference type="PANTHER" id="PTHR21039">
    <property type="entry name" value="HISTIDINOL PHOSPHATASE-RELATED"/>
    <property type="match status" value="1"/>
</dbReference>
<dbReference type="GO" id="GO:0000105">
    <property type="term" value="P:L-histidine biosynthetic process"/>
    <property type="evidence" value="ECO:0007669"/>
    <property type="project" value="UniProtKB-UniRule"/>
</dbReference>
<sequence length="260" mass="30772">MLKKVNFHTHTERCRHAVGKDREYILEAIENNLDILGFSDHGPYPDNRFRLRMNYIDLLEYSDTMNKLKDEFKEKIKLKIGLEIEYIFTEDFYYKYLLEEVKLDYLALGQHVFLTNSGELKDTYFLKSTKDYIDYAESICKGMKSGYFTFIAHPDLIFLNDFPWDDNCEKACDLIIETAKKQDLILEFNANGLRRGLRNFYDGKRYPYPHKRFWEKAASKKIKTLINADAHSPNDIWDKKMDEAYSIANSLGLNLVYNIK</sequence>
<evidence type="ECO:0000256" key="7">
    <source>
        <dbReference type="ARBA" id="ARBA00049158"/>
    </source>
</evidence>
<dbReference type="Proteomes" id="UP000005337">
    <property type="component" value="Unassembled WGS sequence"/>
</dbReference>
<evidence type="ECO:0000256" key="2">
    <source>
        <dbReference type="ARBA" id="ARBA00009152"/>
    </source>
</evidence>
<dbReference type="SUPFAM" id="SSF89550">
    <property type="entry name" value="PHP domain-like"/>
    <property type="match status" value="1"/>
</dbReference>
<keyword evidence="4 8" id="KW-0028">Amino-acid biosynthesis</keyword>
<dbReference type="EC" id="3.1.3.15" evidence="3 8"/>
<dbReference type="GO" id="GO:0004401">
    <property type="term" value="F:histidinol-phosphatase activity"/>
    <property type="evidence" value="ECO:0007669"/>
    <property type="project" value="UniProtKB-UniRule"/>
</dbReference>
<proteinExistence type="inferred from homology"/>
<accession>B1BUM3</accession>
<dbReference type="AlphaFoldDB" id="B1BUM3"/>
<dbReference type="InterPro" id="IPR016195">
    <property type="entry name" value="Pol/histidinol_Pase-like"/>
</dbReference>
<comment type="pathway">
    <text evidence="1 8">Amino-acid biosynthesis; L-histidine biosynthesis; L-histidine from 5-phospho-alpha-D-ribose 1-diphosphate: step 8/9.</text>
</comment>
<comment type="caution">
    <text evidence="10">The sequence shown here is derived from an EMBL/GenBank/DDBJ whole genome shotgun (WGS) entry which is preliminary data.</text>
</comment>
<dbReference type="GO" id="GO:0005737">
    <property type="term" value="C:cytoplasm"/>
    <property type="evidence" value="ECO:0007669"/>
    <property type="project" value="TreeGrafter"/>
</dbReference>
<dbReference type="PANTHER" id="PTHR21039:SF0">
    <property type="entry name" value="HISTIDINOL-PHOSPHATASE"/>
    <property type="match status" value="1"/>
</dbReference>
<comment type="catalytic activity">
    <reaction evidence="7 8">
        <text>L-histidinol phosphate + H2O = L-histidinol + phosphate</text>
        <dbReference type="Rhea" id="RHEA:14465"/>
        <dbReference type="ChEBI" id="CHEBI:15377"/>
        <dbReference type="ChEBI" id="CHEBI:43474"/>
        <dbReference type="ChEBI" id="CHEBI:57699"/>
        <dbReference type="ChEBI" id="CHEBI:57980"/>
        <dbReference type="EC" id="3.1.3.15"/>
    </reaction>
</comment>
<organism evidence="10 11">
    <name type="scientific">Clostridium perfringens E str. JGS1987</name>
    <dbReference type="NCBI Taxonomy" id="451755"/>
    <lineage>
        <taxon>Bacteria</taxon>
        <taxon>Bacillati</taxon>
        <taxon>Bacillota</taxon>
        <taxon>Clostridia</taxon>
        <taxon>Eubacteriales</taxon>
        <taxon>Clostridiaceae</taxon>
        <taxon>Clostridium</taxon>
    </lineage>
</organism>
<dbReference type="UniPathway" id="UPA00031">
    <property type="reaction ID" value="UER00013"/>
</dbReference>
<evidence type="ECO:0000256" key="3">
    <source>
        <dbReference type="ARBA" id="ARBA00013085"/>
    </source>
</evidence>
<dbReference type="Pfam" id="PF02811">
    <property type="entry name" value="PHP"/>
    <property type="match status" value="1"/>
</dbReference>
<evidence type="ECO:0000256" key="6">
    <source>
        <dbReference type="ARBA" id="ARBA00023102"/>
    </source>
</evidence>
<dbReference type="RefSeq" id="WP_003464350.1">
    <property type="nucleotide sequence ID" value="NZ_ABDW01000020.1"/>
</dbReference>
<evidence type="ECO:0000256" key="8">
    <source>
        <dbReference type="RuleBase" id="RU366003"/>
    </source>
</evidence>
<feature type="domain" description="PHP" evidence="9">
    <location>
        <begin position="7"/>
        <end position="190"/>
    </location>
</feature>
<gene>
    <name evidence="10" type="ORF">AC3_A0432</name>
</gene>
<dbReference type="InterPro" id="IPR010140">
    <property type="entry name" value="Histidinol_P_phosphatase_HisJ"/>
</dbReference>